<dbReference type="InterPro" id="IPR001867">
    <property type="entry name" value="OmpR/PhoB-type_DNA-bd"/>
</dbReference>
<keyword evidence="1 3" id="KW-0238">DNA-binding</keyword>
<dbReference type="SUPFAM" id="SSF48452">
    <property type="entry name" value="TPR-like"/>
    <property type="match status" value="2"/>
</dbReference>
<proteinExistence type="predicted"/>
<dbReference type="RefSeq" id="WP_110887003.1">
    <property type="nucleotide sequence ID" value="NZ_QJSX01000008.1"/>
</dbReference>
<dbReference type="GO" id="GO:0000160">
    <property type="term" value="P:phosphorelay signal transduction system"/>
    <property type="evidence" value="ECO:0007669"/>
    <property type="project" value="InterPro"/>
</dbReference>
<dbReference type="SMART" id="SM00028">
    <property type="entry name" value="TPR"/>
    <property type="match status" value="5"/>
</dbReference>
<evidence type="ECO:0000313" key="4">
    <source>
        <dbReference type="Proteomes" id="UP000248326"/>
    </source>
</evidence>
<gene>
    <name evidence="3" type="ORF">DES52_108181</name>
</gene>
<evidence type="ECO:0000256" key="1">
    <source>
        <dbReference type="ARBA" id="ARBA00023125"/>
    </source>
</evidence>
<dbReference type="Gene3D" id="1.25.40.10">
    <property type="entry name" value="Tetratricopeptide repeat domain"/>
    <property type="match status" value="2"/>
</dbReference>
<reference evidence="3 4" key="1">
    <citation type="submission" date="2018-06" db="EMBL/GenBank/DDBJ databases">
        <title>Genomic Encyclopedia of Type Strains, Phase IV (KMG-IV): sequencing the most valuable type-strain genomes for metagenomic binning, comparative biology and taxonomic classification.</title>
        <authorList>
            <person name="Goeker M."/>
        </authorList>
    </citation>
    <scope>NUCLEOTIDE SEQUENCE [LARGE SCALE GENOMIC DNA]</scope>
    <source>
        <strain evidence="3 4">DSM 18048</strain>
    </source>
</reference>
<dbReference type="Gene3D" id="1.10.10.10">
    <property type="entry name" value="Winged helix-like DNA-binding domain superfamily/Winged helix DNA-binding domain"/>
    <property type="match status" value="1"/>
</dbReference>
<dbReference type="AlphaFoldDB" id="A0A318SMF1"/>
<protein>
    <submittedName>
        <fullName evidence="3">DNA-binding SARP family transcriptional activator</fullName>
    </submittedName>
</protein>
<dbReference type="InterPro" id="IPR019734">
    <property type="entry name" value="TPR_rpt"/>
</dbReference>
<comment type="caution">
    <text evidence="3">The sequence shown here is derived from an EMBL/GenBank/DDBJ whole genome shotgun (WGS) entry which is preliminary data.</text>
</comment>
<evidence type="ECO:0000259" key="2">
    <source>
        <dbReference type="SMART" id="SM00862"/>
    </source>
</evidence>
<dbReference type="SUPFAM" id="SSF46894">
    <property type="entry name" value="C-terminal effector domain of the bipartite response regulators"/>
    <property type="match status" value="1"/>
</dbReference>
<dbReference type="OrthoDB" id="64695at2"/>
<dbReference type="InterPro" id="IPR011990">
    <property type="entry name" value="TPR-like_helical_dom_sf"/>
</dbReference>
<organism evidence="3 4">
    <name type="scientific">Deinococcus yavapaiensis KR-236</name>
    <dbReference type="NCBI Taxonomy" id="694435"/>
    <lineage>
        <taxon>Bacteria</taxon>
        <taxon>Thermotogati</taxon>
        <taxon>Deinococcota</taxon>
        <taxon>Deinococci</taxon>
        <taxon>Deinococcales</taxon>
        <taxon>Deinococcaceae</taxon>
        <taxon>Deinococcus</taxon>
    </lineage>
</organism>
<dbReference type="InterPro" id="IPR016032">
    <property type="entry name" value="Sig_transdc_resp-reg_C-effctor"/>
</dbReference>
<dbReference type="PANTHER" id="PTHR35807">
    <property type="entry name" value="TRANSCRIPTIONAL REGULATOR REDD-RELATED"/>
    <property type="match status" value="1"/>
</dbReference>
<dbReference type="SMART" id="SM00862">
    <property type="entry name" value="Trans_reg_C"/>
    <property type="match status" value="1"/>
</dbReference>
<sequence>MLPSSLQARLKRAPRLVVAPVGLGFGQDALTEWARTAGRAVVHHPNDVTPEPTLLVARKRSDLDGLPSGWTLEDVLMLHERDATLNESDWRSGLSRAPIEFAESSFREAEGWPRALELAARVSPDAPSLAAHPLVQSDLRRLLPAGTRDLAVRVAVTPVVVPAVVPLLDVSHAEVAELLDLGILFDVGDGPRLPSLLRTVLLDVRADVASSVANALLDAGRLREALDVLAEAGDWNGYLGLLARTSKASQGEDALRASLRRVPEVRREHPGALYLSGLLARVRGEFAQAERCYQAAAEHADAHLAPIVHNARGVTLALQGRADEALAAFDAATRIAPLASTIAGEAWHNRGGLLLQASRFAEAEASLREATAAFRASGDEAREATTLQLLGTFYVGRGLLPEARAAFEDALNVLARLGRGSTALVRANFAEVLCLLGDLERAEVQLEVATRTLGSAPDARAEGWTHLNTALLCVTRGDLDAAERHLRGVLLGAHRERSLLAEAHLLLARVHRLRGETDLAVKALQGASSLGLRAQLEAAVLRGEGFEEVQAQARQEEARLELAVALLHGSGSSELREALDLIRAHRMYSLLSFPSHASRLVTLAEEDEGVRDLFPLHLRLLGAFSVRFLGREVRLADFPTRKSAALLLTLALGPGRVSREELAERFWPDAKNPASNLQTAVYHLRATLGASVVRSERGLLSLGFPVRSDLAALEDALANAERATPDERLRDWPRLLRSAGRFLPEFPEDFEDRRAAAEDVVRRLRLDLAEAAPSTSDLRLQLLRDVIADDPYDVTTREAVIALYTARGDLDSALSEREVLRRVERELRG</sequence>
<evidence type="ECO:0000313" key="3">
    <source>
        <dbReference type="EMBL" id="PYE53650.1"/>
    </source>
</evidence>
<dbReference type="InterPro" id="IPR051677">
    <property type="entry name" value="AfsR-DnrI-RedD_regulator"/>
</dbReference>
<dbReference type="EMBL" id="QJSX01000008">
    <property type="protein sequence ID" value="PYE53650.1"/>
    <property type="molecule type" value="Genomic_DNA"/>
</dbReference>
<dbReference type="Proteomes" id="UP000248326">
    <property type="component" value="Unassembled WGS sequence"/>
</dbReference>
<name>A0A318SMF1_9DEIO</name>
<keyword evidence="4" id="KW-1185">Reference proteome</keyword>
<dbReference type="GO" id="GO:0003677">
    <property type="term" value="F:DNA binding"/>
    <property type="evidence" value="ECO:0007669"/>
    <property type="project" value="UniProtKB-KW"/>
</dbReference>
<dbReference type="GO" id="GO:0006355">
    <property type="term" value="P:regulation of DNA-templated transcription"/>
    <property type="evidence" value="ECO:0007669"/>
    <property type="project" value="InterPro"/>
</dbReference>
<accession>A0A318SMF1</accession>
<dbReference type="InterPro" id="IPR036388">
    <property type="entry name" value="WH-like_DNA-bd_sf"/>
</dbReference>
<feature type="domain" description="OmpR/PhoB-type" evidence="2">
    <location>
        <begin position="630"/>
        <end position="702"/>
    </location>
</feature>
<dbReference type="Pfam" id="PF13424">
    <property type="entry name" value="TPR_12"/>
    <property type="match status" value="1"/>
</dbReference>